<gene>
    <name evidence="1" type="ORF">FGO68_gene3690</name>
</gene>
<reference evidence="1" key="1">
    <citation type="submission" date="2019-06" db="EMBL/GenBank/DDBJ databases">
        <authorList>
            <person name="Zheng W."/>
        </authorList>
    </citation>
    <scope>NUCLEOTIDE SEQUENCE</scope>
    <source>
        <strain evidence="1">QDHG01</strain>
    </source>
</reference>
<dbReference type="Proteomes" id="UP000785679">
    <property type="component" value="Unassembled WGS sequence"/>
</dbReference>
<protein>
    <submittedName>
        <fullName evidence="1">Uncharacterized protein</fullName>
    </submittedName>
</protein>
<accession>A0A8J8SVF6</accession>
<proteinExistence type="predicted"/>
<evidence type="ECO:0000313" key="2">
    <source>
        <dbReference type="Proteomes" id="UP000785679"/>
    </source>
</evidence>
<dbReference type="AlphaFoldDB" id="A0A8J8SVF6"/>
<keyword evidence="2" id="KW-1185">Reference proteome</keyword>
<name>A0A8J8SVF6_HALGN</name>
<sequence>MTWRSRDVYLKALQNLFAMKYNASLVGVNSNLSGIHIFSYSSSSQACGIQNFSGLSICFKYVLSKSIKNLRHNVFIYHQQKYIMRRHSQLQYPSFSY</sequence>
<dbReference type="EMBL" id="RRYP01026269">
    <property type="protein sequence ID" value="TNV71868.1"/>
    <property type="molecule type" value="Genomic_DNA"/>
</dbReference>
<comment type="caution">
    <text evidence="1">The sequence shown here is derived from an EMBL/GenBank/DDBJ whole genome shotgun (WGS) entry which is preliminary data.</text>
</comment>
<organism evidence="1 2">
    <name type="scientific">Halteria grandinella</name>
    <dbReference type="NCBI Taxonomy" id="5974"/>
    <lineage>
        <taxon>Eukaryota</taxon>
        <taxon>Sar</taxon>
        <taxon>Alveolata</taxon>
        <taxon>Ciliophora</taxon>
        <taxon>Intramacronucleata</taxon>
        <taxon>Spirotrichea</taxon>
        <taxon>Stichotrichia</taxon>
        <taxon>Sporadotrichida</taxon>
        <taxon>Halteriidae</taxon>
        <taxon>Halteria</taxon>
    </lineage>
</organism>
<evidence type="ECO:0000313" key="1">
    <source>
        <dbReference type="EMBL" id="TNV71868.1"/>
    </source>
</evidence>